<evidence type="ECO:0000313" key="2">
    <source>
        <dbReference type="EMBL" id="MDH0702064.1"/>
    </source>
</evidence>
<name>A0AA42LIE2_9GAMM</name>
<dbReference type="SUPFAM" id="SSF53474">
    <property type="entry name" value="alpha/beta-Hydrolases"/>
    <property type="match status" value="1"/>
</dbReference>
<accession>A0AA42LIE2</accession>
<dbReference type="Pfam" id="PF00561">
    <property type="entry name" value="Abhydrolase_1"/>
    <property type="match status" value="1"/>
</dbReference>
<dbReference type="Proteomes" id="UP001161137">
    <property type="component" value="Unassembled WGS sequence"/>
</dbReference>
<comment type="caution">
    <text evidence="2">The sequence shown here is derived from an EMBL/GenBank/DDBJ whole genome shotgun (WGS) entry which is preliminary data.</text>
</comment>
<gene>
    <name evidence="2" type="ORF">N5D41_11255</name>
</gene>
<dbReference type="PANTHER" id="PTHR43798:SF33">
    <property type="entry name" value="HYDROLASE, PUTATIVE (AFU_ORTHOLOGUE AFUA_2G14860)-RELATED"/>
    <property type="match status" value="1"/>
</dbReference>
<protein>
    <submittedName>
        <fullName evidence="2">Alpha/beta hydrolase</fullName>
    </submittedName>
</protein>
<dbReference type="AlphaFoldDB" id="A0AA42LIE2"/>
<feature type="domain" description="AB hydrolase-1" evidence="1">
    <location>
        <begin position="1"/>
        <end position="102"/>
    </location>
</feature>
<proteinExistence type="predicted"/>
<sequence length="245" mass="27046">MLFVHGFRGHAHWWDFIAPWFTENYRVVAMDLSGMGDSSHRAQYDASTPSGDIAAITEHISQSPVIAIGHSYGGSRLLRACSERPELFQRLVIVDSYVVFEGESLPSEPIKVRGNHQYPDLASGAARFRLIPAQADAVPGLVEHVARHSLRRDAGGWCWKFDTSLPPGGAREADGGRMLARVTRPVDYLYGELSVVVNRQRAERIVQALPQARGPIAIPTGHHHLMFDQPLALISTLRALLATQP</sequence>
<dbReference type="Gene3D" id="3.40.50.1820">
    <property type="entry name" value="alpha/beta hydrolase"/>
    <property type="match status" value="1"/>
</dbReference>
<dbReference type="InterPro" id="IPR050266">
    <property type="entry name" value="AB_hydrolase_sf"/>
</dbReference>
<dbReference type="PANTHER" id="PTHR43798">
    <property type="entry name" value="MONOACYLGLYCEROL LIPASE"/>
    <property type="match status" value="1"/>
</dbReference>
<reference evidence="2" key="1">
    <citation type="submission" date="2022-09" db="EMBL/GenBank/DDBJ databases">
        <title>Intensive care unit water sources are persistently colonized with multi-drug resistant bacteria and are the site of extensive horizontal gene transfer of antibiotic resistance genes.</title>
        <authorList>
            <person name="Diorio-Toth L."/>
        </authorList>
    </citation>
    <scope>NUCLEOTIDE SEQUENCE</scope>
    <source>
        <strain evidence="2">GD03863</strain>
    </source>
</reference>
<keyword evidence="2" id="KW-0378">Hydrolase</keyword>
<dbReference type="EMBL" id="JAOCDH010000011">
    <property type="protein sequence ID" value="MDH0702064.1"/>
    <property type="molecule type" value="Genomic_DNA"/>
</dbReference>
<organism evidence="2 3">
    <name type="scientific">Ectopseudomonas toyotomiensis</name>
    <dbReference type="NCBI Taxonomy" id="554344"/>
    <lineage>
        <taxon>Bacteria</taxon>
        <taxon>Pseudomonadati</taxon>
        <taxon>Pseudomonadota</taxon>
        <taxon>Gammaproteobacteria</taxon>
        <taxon>Pseudomonadales</taxon>
        <taxon>Pseudomonadaceae</taxon>
        <taxon>Ectopseudomonas</taxon>
    </lineage>
</organism>
<dbReference type="InterPro" id="IPR029058">
    <property type="entry name" value="AB_hydrolase_fold"/>
</dbReference>
<dbReference type="InterPro" id="IPR000073">
    <property type="entry name" value="AB_hydrolase_1"/>
</dbReference>
<dbReference type="GO" id="GO:0016020">
    <property type="term" value="C:membrane"/>
    <property type="evidence" value="ECO:0007669"/>
    <property type="project" value="TreeGrafter"/>
</dbReference>
<evidence type="ECO:0000313" key="3">
    <source>
        <dbReference type="Proteomes" id="UP001161137"/>
    </source>
</evidence>
<dbReference type="PRINTS" id="PR00111">
    <property type="entry name" value="ABHYDROLASE"/>
</dbReference>
<dbReference type="GO" id="GO:0016787">
    <property type="term" value="F:hydrolase activity"/>
    <property type="evidence" value="ECO:0007669"/>
    <property type="project" value="UniProtKB-KW"/>
</dbReference>
<evidence type="ECO:0000259" key="1">
    <source>
        <dbReference type="Pfam" id="PF00561"/>
    </source>
</evidence>